<dbReference type="eggNOG" id="COG0626">
    <property type="taxonomic scope" value="Bacteria"/>
</dbReference>
<evidence type="ECO:0000313" key="9">
    <source>
        <dbReference type="EMBL" id="AIE88092.1"/>
    </source>
</evidence>
<comment type="catalytic activity">
    <reaction evidence="5">
        <text>L-homocysteine + H2O = 2-oxobutanoate + hydrogen sulfide + NH4(+) + H(+)</text>
        <dbReference type="Rhea" id="RHEA:14501"/>
        <dbReference type="ChEBI" id="CHEBI:15377"/>
        <dbReference type="ChEBI" id="CHEBI:15378"/>
        <dbReference type="ChEBI" id="CHEBI:16763"/>
        <dbReference type="ChEBI" id="CHEBI:28938"/>
        <dbReference type="ChEBI" id="CHEBI:29919"/>
        <dbReference type="ChEBI" id="CHEBI:58199"/>
        <dbReference type="EC" id="4.4.1.2"/>
    </reaction>
    <physiologicalReaction direction="left-to-right" evidence="5">
        <dbReference type="Rhea" id="RHEA:14502"/>
    </physiologicalReaction>
</comment>
<dbReference type="PIRSF" id="PIRSF001434">
    <property type="entry name" value="CGS"/>
    <property type="match status" value="1"/>
</dbReference>
<evidence type="ECO:0000256" key="3">
    <source>
        <dbReference type="ARBA" id="ARBA00047175"/>
    </source>
</evidence>
<evidence type="ECO:0000256" key="8">
    <source>
        <dbReference type="RuleBase" id="RU362118"/>
    </source>
</evidence>
<dbReference type="Pfam" id="PF01053">
    <property type="entry name" value="Cys_Met_Meta_PP"/>
    <property type="match status" value="1"/>
</dbReference>
<comment type="similarity">
    <text evidence="8">Belongs to the trans-sulfuration enzymes family.</text>
</comment>
<dbReference type="PANTHER" id="PTHR11808:SF80">
    <property type="entry name" value="CYSTATHIONINE GAMMA-LYASE"/>
    <property type="match status" value="1"/>
</dbReference>
<dbReference type="RefSeq" id="WP_025228041.1">
    <property type="nucleotide sequence ID" value="NZ_CP007139.1"/>
</dbReference>
<sequence>MHSDEMGLGTLLSHLGEEEKVKGAVVSPIFQNSLFLFDTCDDLHKALTTDLEGPPFHYSRISNPSVAIAEKKIAALEGAEACKLCGTGQGAIALAILSVVAAGAHVIAPDTCYGPVRSMLSEMLQRFGVSYTFVDGRDPVDFIDAIRPETTLIYLESPSSLLFRLQDVDAITKVARERGITTIIDNTYNTPIHYNPIKHGVDIVCHSASKYLGGHSDLTAGALCTTRERMNGIVRHELNYIGSILHPFTAWLLTRGLRTLPLRLKRHESTGNIVARWLETRPEIDRVHHISLDSFPQRELFLKSFSGSGGLFSFEPKVQDPIKIKAFCDSLSLFGRGVSWGGFESLVVPLPITASGVPDGRWFIRLFCGLEEPGDLVSDLERAMHLLA</sequence>
<dbReference type="InterPro" id="IPR015422">
    <property type="entry name" value="PyrdxlP-dep_Trfase_small"/>
</dbReference>
<accession>A0A068NXN9</accession>
<dbReference type="GO" id="GO:0047982">
    <property type="term" value="F:homocysteine desulfhydrase activity"/>
    <property type="evidence" value="ECO:0007669"/>
    <property type="project" value="UniProtKB-EC"/>
</dbReference>
<evidence type="ECO:0000256" key="4">
    <source>
        <dbReference type="ARBA" id="ARBA00047199"/>
    </source>
</evidence>
<dbReference type="InterPro" id="IPR000277">
    <property type="entry name" value="Cys/Met-Metab_PyrdxlP-dep_enz"/>
</dbReference>
<keyword evidence="10" id="KW-1185">Reference proteome</keyword>
<dbReference type="PANTHER" id="PTHR11808">
    <property type="entry name" value="TRANS-SULFURATION ENZYME FAMILY MEMBER"/>
    <property type="match status" value="1"/>
</dbReference>
<dbReference type="SUPFAM" id="SSF53383">
    <property type="entry name" value="PLP-dependent transferases"/>
    <property type="match status" value="1"/>
</dbReference>
<comment type="cofactor">
    <cofactor evidence="1 8">
        <name>pyridoxal 5'-phosphate</name>
        <dbReference type="ChEBI" id="CHEBI:597326"/>
    </cofactor>
</comment>
<evidence type="ECO:0000256" key="1">
    <source>
        <dbReference type="ARBA" id="ARBA00001933"/>
    </source>
</evidence>
<evidence type="ECO:0000256" key="5">
    <source>
        <dbReference type="ARBA" id="ARBA00048780"/>
    </source>
</evidence>
<dbReference type="InterPro" id="IPR015421">
    <property type="entry name" value="PyrdxlP-dep_Trfase_major"/>
</dbReference>
<comment type="catalytic activity">
    <reaction evidence="6">
        <text>L-methionine + H2O = methanethiol + 2-oxobutanoate + NH4(+)</text>
        <dbReference type="Rhea" id="RHEA:23800"/>
        <dbReference type="ChEBI" id="CHEBI:15377"/>
        <dbReference type="ChEBI" id="CHEBI:16007"/>
        <dbReference type="ChEBI" id="CHEBI:16763"/>
        <dbReference type="ChEBI" id="CHEBI:28938"/>
        <dbReference type="ChEBI" id="CHEBI:57844"/>
        <dbReference type="EC" id="4.4.1.11"/>
    </reaction>
    <physiologicalReaction direction="left-to-right" evidence="6">
        <dbReference type="Rhea" id="RHEA:23801"/>
    </physiologicalReaction>
</comment>
<dbReference type="GO" id="GO:0018826">
    <property type="term" value="F:methionine gamma-lyase activity"/>
    <property type="evidence" value="ECO:0007669"/>
    <property type="project" value="UniProtKB-EC"/>
</dbReference>
<dbReference type="FunFam" id="3.40.640.10:FF:000046">
    <property type="entry name" value="Cystathionine gamma-lyase"/>
    <property type="match status" value="1"/>
</dbReference>
<organism evidence="9 10">
    <name type="scientific">Fimbriimonas ginsengisoli Gsoil 348</name>
    <dbReference type="NCBI Taxonomy" id="661478"/>
    <lineage>
        <taxon>Bacteria</taxon>
        <taxon>Bacillati</taxon>
        <taxon>Armatimonadota</taxon>
        <taxon>Fimbriimonadia</taxon>
        <taxon>Fimbriimonadales</taxon>
        <taxon>Fimbriimonadaceae</taxon>
        <taxon>Fimbriimonas</taxon>
    </lineage>
</organism>
<dbReference type="KEGG" id="fgi:OP10G_4724"/>
<dbReference type="STRING" id="661478.OP10G_4724"/>
<keyword evidence="2 7" id="KW-0663">Pyridoxal phosphate</keyword>
<dbReference type="CDD" id="cd00614">
    <property type="entry name" value="CGS_like"/>
    <property type="match status" value="1"/>
</dbReference>
<dbReference type="OrthoDB" id="9780685at2"/>
<dbReference type="EC" id="4.4.1.2" evidence="3"/>
<dbReference type="AlphaFoldDB" id="A0A068NXN9"/>
<dbReference type="Gene3D" id="3.90.1150.10">
    <property type="entry name" value="Aspartate Aminotransferase, domain 1"/>
    <property type="match status" value="1"/>
</dbReference>
<reference evidence="9 10" key="1">
    <citation type="journal article" date="2014" name="PLoS ONE">
        <title>The first complete genome sequence of the class fimbriimonadia in the phylum armatimonadetes.</title>
        <authorList>
            <person name="Hu Z.Y."/>
            <person name="Wang Y.Z."/>
            <person name="Im W.T."/>
            <person name="Wang S.Y."/>
            <person name="Zhao G.P."/>
            <person name="Zheng H.J."/>
            <person name="Quan Z.X."/>
        </authorList>
    </citation>
    <scope>NUCLEOTIDE SEQUENCE [LARGE SCALE GENOMIC DNA]</scope>
    <source>
        <strain evidence="9">Gsoil 348</strain>
    </source>
</reference>
<protein>
    <recommendedName>
        <fullName evidence="3">homocysteine desulfhydrase</fullName>
        <ecNumber evidence="3">4.4.1.2</ecNumber>
    </recommendedName>
    <alternativeName>
        <fullName evidence="4">Homocysteine desulfhydrase</fullName>
    </alternativeName>
</protein>
<name>A0A068NXN9_FIMGI</name>
<dbReference type="EMBL" id="CP007139">
    <property type="protein sequence ID" value="AIE88092.1"/>
    <property type="molecule type" value="Genomic_DNA"/>
</dbReference>
<evidence type="ECO:0000313" key="10">
    <source>
        <dbReference type="Proteomes" id="UP000027982"/>
    </source>
</evidence>
<dbReference type="GO" id="GO:0005737">
    <property type="term" value="C:cytoplasm"/>
    <property type="evidence" value="ECO:0007669"/>
    <property type="project" value="TreeGrafter"/>
</dbReference>
<dbReference type="InterPro" id="IPR015424">
    <property type="entry name" value="PyrdxlP-dep_Trfase"/>
</dbReference>
<dbReference type="HOGENOM" id="CLU_018986_2_0_0"/>
<feature type="modified residue" description="N6-(pyridoxal phosphate)lysine" evidence="7">
    <location>
        <position position="210"/>
    </location>
</feature>
<evidence type="ECO:0000256" key="6">
    <source>
        <dbReference type="ARBA" id="ARBA00052699"/>
    </source>
</evidence>
<dbReference type="GO" id="GO:0019346">
    <property type="term" value="P:transsulfuration"/>
    <property type="evidence" value="ECO:0007669"/>
    <property type="project" value="InterPro"/>
</dbReference>
<dbReference type="Proteomes" id="UP000027982">
    <property type="component" value="Chromosome"/>
</dbReference>
<evidence type="ECO:0000256" key="7">
    <source>
        <dbReference type="PIRSR" id="PIRSR001434-2"/>
    </source>
</evidence>
<proteinExistence type="inferred from homology"/>
<dbReference type="Gene3D" id="3.40.640.10">
    <property type="entry name" value="Type I PLP-dependent aspartate aminotransferase-like (Major domain)"/>
    <property type="match status" value="1"/>
</dbReference>
<gene>
    <name evidence="9" type="ORF">OP10G_4724</name>
</gene>
<evidence type="ECO:0000256" key="2">
    <source>
        <dbReference type="ARBA" id="ARBA00022898"/>
    </source>
</evidence>
<dbReference type="GO" id="GO:0030170">
    <property type="term" value="F:pyridoxal phosphate binding"/>
    <property type="evidence" value="ECO:0007669"/>
    <property type="project" value="InterPro"/>
</dbReference>